<keyword evidence="2" id="KW-1185">Reference proteome</keyword>
<sequence length="61" mass="6773">MGKPFVVLAVRGLPTPNGCRWCGLDARSHGISHARSTKFHTWANPTTAQRKARMRARAQTN</sequence>
<name>A0A4Y8KSR9_9MICO</name>
<evidence type="ECO:0000313" key="1">
    <source>
        <dbReference type="EMBL" id="TFD77852.1"/>
    </source>
</evidence>
<gene>
    <name evidence="1" type="ORF">E3T53_11150</name>
</gene>
<reference evidence="1 2" key="1">
    <citation type="submission" date="2019-03" db="EMBL/GenBank/DDBJ databases">
        <title>Genomics of glacier-inhabiting Cryobacterium strains.</title>
        <authorList>
            <person name="Liu Q."/>
            <person name="Xin Y.-H."/>
        </authorList>
    </citation>
    <scope>NUCLEOTIDE SEQUENCE [LARGE SCALE GENOMIC DNA]</scope>
    <source>
        <strain evidence="1 2">CGMCC 1.4292</strain>
    </source>
</reference>
<protein>
    <submittedName>
        <fullName evidence="1">Uncharacterized protein</fullName>
    </submittedName>
</protein>
<dbReference type="AlphaFoldDB" id="A0A4Y8KSR9"/>
<dbReference type="Proteomes" id="UP000298218">
    <property type="component" value="Unassembled WGS sequence"/>
</dbReference>
<dbReference type="OrthoDB" id="5125973at2"/>
<evidence type="ECO:0000313" key="2">
    <source>
        <dbReference type="Proteomes" id="UP000298218"/>
    </source>
</evidence>
<accession>A0A4Y8KSR9</accession>
<organism evidence="1 2">
    <name type="scientific">Cryobacterium psychrophilum</name>
    <dbReference type="NCBI Taxonomy" id="41988"/>
    <lineage>
        <taxon>Bacteria</taxon>
        <taxon>Bacillati</taxon>
        <taxon>Actinomycetota</taxon>
        <taxon>Actinomycetes</taxon>
        <taxon>Micrococcales</taxon>
        <taxon>Microbacteriaceae</taxon>
        <taxon>Cryobacterium</taxon>
    </lineage>
</organism>
<dbReference type="EMBL" id="SOHQ01000030">
    <property type="protein sequence ID" value="TFD77852.1"/>
    <property type="molecule type" value="Genomic_DNA"/>
</dbReference>
<comment type="caution">
    <text evidence="1">The sequence shown here is derived from an EMBL/GenBank/DDBJ whole genome shotgun (WGS) entry which is preliminary data.</text>
</comment>
<proteinExistence type="predicted"/>